<dbReference type="OrthoDB" id="4337987at2"/>
<dbReference type="STRING" id="936756.ATE80_13205"/>
<organism evidence="1 2">
    <name type="scientific">Streptomyces kanasensis</name>
    <dbReference type="NCBI Taxonomy" id="936756"/>
    <lineage>
        <taxon>Bacteria</taxon>
        <taxon>Bacillati</taxon>
        <taxon>Actinomycetota</taxon>
        <taxon>Actinomycetes</taxon>
        <taxon>Kitasatosporales</taxon>
        <taxon>Streptomycetaceae</taxon>
        <taxon>Streptomyces</taxon>
    </lineage>
</organism>
<evidence type="ECO:0000313" key="2">
    <source>
        <dbReference type="Proteomes" id="UP000054011"/>
    </source>
</evidence>
<dbReference type="AlphaFoldDB" id="A0A117IW90"/>
<dbReference type="RefSeq" id="WP_058942396.1">
    <property type="nucleotide sequence ID" value="NZ_LNSV01000027.1"/>
</dbReference>
<dbReference type="EMBL" id="LNSV01000027">
    <property type="protein sequence ID" value="KUH38420.1"/>
    <property type="molecule type" value="Genomic_DNA"/>
</dbReference>
<evidence type="ECO:0000313" key="1">
    <source>
        <dbReference type="EMBL" id="KUH38420.1"/>
    </source>
</evidence>
<proteinExistence type="predicted"/>
<accession>A0A117IW90</accession>
<gene>
    <name evidence="1" type="ORF">ATE80_13205</name>
</gene>
<keyword evidence="2" id="KW-1185">Reference proteome</keyword>
<comment type="caution">
    <text evidence="1">The sequence shown here is derived from an EMBL/GenBank/DDBJ whole genome shotgun (WGS) entry which is preliminary data.</text>
</comment>
<reference evidence="1 2" key="1">
    <citation type="submission" date="2015-11" db="EMBL/GenBank/DDBJ databases">
        <title>Genome-wide analysis reveals the secondary metabolome in Streptomyces kanasensis ZX01.</title>
        <authorList>
            <person name="Zhang G."/>
            <person name="Han L."/>
            <person name="Feng J."/>
            <person name="Zhang X."/>
        </authorList>
    </citation>
    <scope>NUCLEOTIDE SEQUENCE [LARGE SCALE GENOMIC DNA]</scope>
    <source>
        <strain evidence="1 2">ZX01</strain>
    </source>
</reference>
<protein>
    <recommendedName>
        <fullName evidence="3">DUF2087 domain-containing protein</fullName>
    </recommendedName>
</protein>
<name>A0A117IW90_9ACTN</name>
<sequence>MSAARLAVLRTAVRAEAGEWTTHDVQRLYRACGIDAPFRATARRDLAREGLLALDDSNSDRRVFRACGRARTGGAA</sequence>
<dbReference type="Proteomes" id="UP000054011">
    <property type="component" value="Unassembled WGS sequence"/>
</dbReference>
<evidence type="ECO:0008006" key="3">
    <source>
        <dbReference type="Google" id="ProtNLM"/>
    </source>
</evidence>